<feature type="non-terminal residue" evidence="2">
    <location>
        <position position="1203"/>
    </location>
</feature>
<dbReference type="Gene3D" id="2.60.40.10">
    <property type="entry name" value="Immunoglobulins"/>
    <property type="match status" value="1"/>
</dbReference>
<feature type="signal peptide" evidence="1">
    <location>
        <begin position="1"/>
        <end position="23"/>
    </location>
</feature>
<organism evidence="2 3">
    <name type="scientific">Algoriphagus boseongensis</name>
    <dbReference type="NCBI Taxonomy" id="1442587"/>
    <lineage>
        <taxon>Bacteria</taxon>
        <taxon>Pseudomonadati</taxon>
        <taxon>Bacteroidota</taxon>
        <taxon>Cytophagia</taxon>
        <taxon>Cytophagales</taxon>
        <taxon>Cyclobacteriaceae</taxon>
        <taxon>Algoriphagus</taxon>
    </lineage>
</organism>
<dbReference type="OrthoDB" id="972285at2"/>
<evidence type="ECO:0000256" key="1">
    <source>
        <dbReference type="SAM" id="SignalP"/>
    </source>
</evidence>
<evidence type="ECO:0008006" key="4">
    <source>
        <dbReference type="Google" id="ProtNLM"/>
    </source>
</evidence>
<sequence length="1203" mass="122735">MGNLLRYGLALSFLILLIPTLSAQQVDDYRSAATGNWASASTWERFDGTNWVAAGLAPSSSNGAITIRSPHTVTVAATATADQITVESVGTLALSSTLNLADGTGTDLLIQGTFTWNSGSLLGPGTTEVANGGVFSIFTTSTKTIGSPFTNNGTVNWEAGNLLTSTALLVNNSQFNINGNNTISASANHPSFTNTGTITKTSSGITEFSTSSLPFNNSGTINLNAGTFISRNAIFTNTGTLNFGGGTFEQINQFFKHNTGSVISGSGNFKITNSTLELNSDLVFPSTVFFSLGSIAPTFNLGKITGPGNLTINHDFTINAVASSNTEGIVGTGSLTVNGNTIWNTGLIARPFTVQAGRTLTLANGAVQNAKNLSAALVNNGTIDWQSGDISTFPATTITNNGQLTISGNNSLSNSFGGVTLTNSGTITKTSAGLTTLFNVAASTFTNSGTIKGVGTVSIGAPLTNTGTIAPGLSPGILTLNNQQPFSSSSTLAIEIAGNGGAGAANGHDQVLRSGSLTLAGTLTVTETGTVPDGDYVIVSLTSGTITGTFATTNLPADYTLVYTSNSVIARKGLAFAQFRSFTSGNWNSIGTWEQFNGTNWVPANRVPTSAELEITIRNTHTVTISTTITTDQVVVETGGTLNLGGGTLNLADGPGTDLLVQGSMTWVSGFIGGPGALEIATGGIFAISGTDGKFLNAGASITNNGTLDWDNGDIFFSSAIPLTNNNILNINGNNQIRNNSTQPSLINTGTVNKNSSGTSEFRTGTFSNSGTINLNAGTYRSFACGFTNTGNLIFAGGTFEMTGANTNGGFFSHNTGSVISGTGNFINAGGDFRLNIDQVFPSTLIFSDGPAITTAPTISGSGNLTINNDFSIQGTITGSGSLTINGNTTWTSGSMGRVFTNQANRTLTINGGLQTMFLGVGGSLTNNGTLNWQNGNISFNSSSPLVNNSLLNISGNSQMSSNSGTFNLTNTGTITKTSTGTTTLSSGGSFLNSGIIKGLGVFNLNIPITNTGTIAPGLSPGIITLNTQQPFGANSTLAIEIAGNGGPGAIDGHDQVKRNSNLTLAGTLTVTETGTVPNGDYVIITLTSGTITGTFSTTNLPADYTIIYNSTSVVVTKGESSCTAEVSITADPGNEVCEGTSVTFTATPVNGGASPVYQWKLNGANVGTNSPTYTNAGLANGDQVSVVMTSSASCAVPTSATS</sequence>
<gene>
    <name evidence="2" type="ORF">DFQ04_0012</name>
</gene>
<feature type="chain" id="PRO_5020759846" description="Ig-like domain-containing protein" evidence="1">
    <location>
        <begin position="24"/>
        <end position="1203"/>
    </location>
</feature>
<dbReference type="InterPro" id="IPR013783">
    <property type="entry name" value="Ig-like_fold"/>
</dbReference>
<name>A0A4R6T9W1_9BACT</name>
<comment type="caution">
    <text evidence="2">The sequence shown here is derived from an EMBL/GenBank/DDBJ whole genome shotgun (WGS) entry which is preliminary data.</text>
</comment>
<evidence type="ECO:0000313" key="3">
    <source>
        <dbReference type="Proteomes" id="UP000294535"/>
    </source>
</evidence>
<accession>A0A4R6T9W1</accession>
<protein>
    <recommendedName>
        <fullName evidence="4">Ig-like domain-containing protein</fullName>
    </recommendedName>
</protein>
<evidence type="ECO:0000313" key="2">
    <source>
        <dbReference type="EMBL" id="TDQ18214.1"/>
    </source>
</evidence>
<dbReference type="EMBL" id="SNYF01000005">
    <property type="protein sequence ID" value="TDQ18214.1"/>
    <property type="molecule type" value="Genomic_DNA"/>
</dbReference>
<dbReference type="AlphaFoldDB" id="A0A4R6T9W1"/>
<dbReference type="RefSeq" id="WP_133551441.1">
    <property type="nucleotide sequence ID" value="NZ_SNYF01000005.1"/>
</dbReference>
<reference evidence="2 3" key="1">
    <citation type="submission" date="2019-03" db="EMBL/GenBank/DDBJ databases">
        <title>Genomic Encyclopedia of Type Strains, Phase III (KMG-III): the genomes of soil and plant-associated and newly described type strains.</title>
        <authorList>
            <person name="Whitman W."/>
        </authorList>
    </citation>
    <scope>NUCLEOTIDE SEQUENCE [LARGE SCALE GENOMIC DNA]</scope>
    <source>
        <strain evidence="2 3">CECT 8446</strain>
    </source>
</reference>
<keyword evidence="3" id="KW-1185">Reference proteome</keyword>
<dbReference type="Proteomes" id="UP000294535">
    <property type="component" value="Unassembled WGS sequence"/>
</dbReference>
<keyword evidence="1" id="KW-0732">Signal</keyword>
<proteinExistence type="predicted"/>